<keyword evidence="3" id="KW-1185">Reference proteome</keyword>
<sequence length="229" mass="24895">MRSHPASSPLLQLGVRILVIALRSAALVTTAWALISRADCVFATTCRATNLLSYFTIQSNIAFVLLTTLLIIWMSIGRPETPWLTTIRAIVTSYLVISGVTFAILMETAGLGEFAFLVPFSSKVLHFVVPVYAVIDFALFPGRRRVPLHRAFWALLYPLAYSILTAIRGSSLNWYPYVFFDPEWVGGYAGVLAYAAVLAAALVAVAAALILVTRLPTPATASRSASERG</sequence>
<feature type="transmembrane region" description="Helical" evidence="1">
    <location>
        <begin position="57"/>
        <end position="76"/>
    </location>
</feature>
<reference evidence="2 3" key="1">
    <citation type="submission" date="2020-11" db="EMBL/GenBank/DDBJ databases">
        <title>Amino acid is mineralized and recycled by bacteria in oceanic microbiome.</title>
        <authorList>
            <person name="Zheng L.Y."/>
        </authorList>
    </citation>
    <scope>NUCLEOTIDE SEQUENCE [LARGE SCALE GENOMIC DNA]</scope>
    <source>
        <strain evidence="2 3">A32-1</strain>
    </source>
</reference>
<keyword evidence="1" id="KW-0812">Transmembrane</keyword>
<keyword evidence="1" id="KW-1133">Transmembrane helix</keyword>
<feature type="transmembrane region" description="Helical" evidence="1">
    <location>
        <begin position="152"/>
        <end position="171"/>
    </location>
</feature>
<organism evidence="2 3">
    <name type="scientific">Microbacterium schleiferi</name>
    <dbReference type="NCBI Taxonomy" id="69362"/>
    <lineage>
        <taxon>Bacteria</taxon>
        <taxon>Bacillati</taxon>
        <taxon>Actinomycetota</taxon>
        <taxon>Actinomycetes</taxon>
        <taxon>Micrococcales</taxon>
        <taxon>Microbacteriaceae</taxon>
        <taxon>Microbacterium</taxon>
    </lineage>
</organism>
<evidence type="ECO:0000313" key="2">
    <source>
        <dbReference type="EMBL" id="QPE04270.1"/>
    </source>
</evidence>
<dbReference type="EMBL" id="CP064760">
    <property type="protein sequence ID" value="QPE04270.1"/>
    <property type="molecule type" value="Genomic_DNA"/>
</dbReference>
<evidence type="ECO:0000256" key="1">
    <source>
        <dbReference type="SAM" id="Phobius"/>
    </source>
</evidence>
<proteinExistence type="predicted"/>
<dbReference type="InterPro" id="IPR049713">
    <property type="entry name" value="Pr6Pr-like"/>
</dbReference>
<feature type="transmembrane region" description="Helical" evidence="1">
    <location>
        <begin position="124"/>
        <end position="140"/>
    </location>
</feature>
<dbReference type="KEGG" id="msf:IT882_13995"/>
<accession>A0A7S8MXB1</accession>
<gene>
    <name evidence="2" type="ORF">IT882_13995</name>
</gene>
<evidence type="ECO:0000313" key="3">
    <source>
        <dbReference type="Proteomes" id="UP000594480"/>
    </source>
</evidence>
<dbReference type="Proteomes" id="UP000594480">
    <property type="component" value="Chromosome"/>
</dbReference>
<protein>
    <submittedName>
        <fullName evidence="2">Pr6Pr family membrane protein</fullName>
    </submittedName>
</protein>
<dbReference type="AlphaFoldDB" id="A0A7S8MXB1"/>
<dbReference type="RefSeq" id="WP_195692348.1">
    <property type="nucleotide sequence ID" value="NZ_CP064760.1"/>
</dbReference>
<dbReference type="NCBIfam" id="NF038065">
    <property type="entry name" value="Pr6Pr"/>
    <property type="match status" value="1"/>
</dbReference>
<feature type="transmembrane region" description="Helical" evidence="1">
    <location>
        <begin position="83"/>
        <end position="104"/>
    </location>
</feature>
<feature type="transmembrane region" description="Helical" evidence="1">
    <location>
        <begin position="191"/>
        <end position="213"/>
    </location>
</feature>
<name>A0A7S8MXB1_9MICO</name>
<keyword evidence="1" id="KW-0472">Membrane</keyword>